<dbReference type="Gene3D" id="3.40.50.150">
    <property type="entry name" value="Vaccinia Virus protein VP39"/>
    <property type="match status" value="1"/>
</dbReference>
<evidence type="ECO:0000313" key="3">
    <source>
        <dbReference type="Proteomes" id="UP000027987"/>
    </source>
</evidence>
<proteinExistence type="predicted"/>
<dbReference type="Pfam" id="PF08241">
    <property type="entry name" value="Methyltransf_11"/>
    <property type="match status" value="1"/>
</dbReference>
<keyword evidence="3" id="KW-1185">Reference proteome</keyword>
<name>A0A075K2Z3_9GAMM</name>
<feature type="domain" description="Methyltransferase type 11" evidence="1">
    <location>
        <begin position="159"/>
        <end position="208"/>
    </location>
</feature>
<evidence type="ECO:0000313" key="2">
    <source>
        <dbReference type="EMBL" id="AIF48405.1"/>
    </source>
</evidence>
<dbReference type="PATRIC" id="fig|1217721.7.peg.3024"/>
<reference evidence="2 3" key="1">
    <citation type="submission" date="2014-07" db="EMBL/GenBank/DDBJ databases">
        <title>Complete Genome Sequence of Dyella japonica Strain A8 Isolated from Malaysian Tropical Soil.</title>
        <authorList>
            <person name="Hui R.K.H."/>
            <person name="Chen J.-W."/>
            <person name="Chan K.-G."/>
            <person name="Leung F.C.C."/>
        </authorList>
    </citation>
    <scope>NUCLEOTIDE SEQUENCE [LARGE SCALE GENOMIC DNA]</scope>
    <source>
        <strain evidence="2 3">A8</strain>
    </source>
</reference>
<sequence length="316" mass="35501">MTMHWRAKGVLQKLLGSVPGGEQAHYLLQRRFGGLRGFTREFEIKMDDWRLMAGHLRDAGLPIAGARLFEIGSGWYPTFPFACYLGGAKQVITVDLTRHIKWDLVLSCAEQLAHHTALIAEATGAPEHDVLQRQRELAGRLRQGDDVGTATQGVVVYQAPSDASHTTLPAHELDCVFSNSVLEHVLPDAVDAIFREAMRILVPGGIMFHSVNCGDHYAYVDHSINQLNYLKYSDRQWRHWDNAFLYQNRLRAYEFVDRAVAAGFDIVLNTECPRETRLAQLAAMHVHPQFAHIPPERLCVTSIDFIGRTHVSGAQP</sequence>
<evidence type="ECO:0000259" key="1">
    <source>
        <dbReference type="Pfam" id="PF08241"/>
    </source>
</evidence>
<dbReference type="KEGG" id="dja:HY57_14735"/>
<accession>A0A075K2Z3</accession>
<dbReference type="SUPFAM" id="SSF53335">
    <property type="entry name" value="S-adenosyl-L-methionine-dependent methyltransferases"/>
    <property type="match status" value="1"/>
</dbReference>
<organism evidence="2 3">
    <name type="scientific">Dyella japonica A8</name>
    <dbReference type="NCBI Taxonomy" id="1217721"/>
    <lineage>
        <taxon>Bacteria</taxon>
        <taxon>Pseudomonadati</taxon>
        <taxon>Pseudomonadota</taxon>
        <taxon>Gammaproteobacteria</taxon>
        <taxon>Lysobacterales</taxon>
        <taxon>Rhodanobacteraceae</taxon>
        <taxon>Dyella</taxon>
    </lineage>
</organism>
<gene>
    <name evidence="2" type="ORF">HY57_14735</name>
</gene>
<dbReference type="GO" id="GO:0008757">
    <property type="term" value="F:S-adenosylmethionine-dependent methyltransferase activity"/>
    <property type="evidence" value="ECO:0007669"/>
    <property type="project" value="InterPro"/>
</dbReference>
<dbReference type="AlphaFoldDB" id="A0A075K2Z3"/>
<dbReference type="HOGENOM" id="CLU_079070_0_0_6"/>
<dbReference type="InterPro" id="IPR013216">
    <property type="entry name" value="Methyltransf_11"/>
</dbReference>
<dbReference type="InterPro" id="IPR029063">
    <property type="entry name" value="SAM-dependent_MTases_sf"/>
</dbReference>
<protein>
    <recommendedName>
        <fullName evidence="1">Methyltransferase type 11 domain-containing protein</fullName>
    </recommendedName>
</protein>
<dbReference type="Proteomes" id="UP000027987">
    <property type="component" value="Chromosome"/>
</dbReference>
<dbReference type="EMBL" id="CP008884">
    <property type="protein sequence ID" value="AIF48405.1"/>
    <property type="molecule type" value="Genomic_DNA"/>
</dbReference>